<protein>
    <recommendedName>
        <fullName evidence="3">Propane 2-monooxygenase</fullName>
    </recommendedName>
</protein>
<evidence type="ECO:0000313" key="2">
    <source>
        <dbReference type="Proteomes" id="UP001595851"/>
    </source>
</evidence>
<name>A0ABV8GTQ3_9ACTN</name>
<dbReference type="EMBL" id="JBHSBI010000056">
    <property type="protein sequence ID" value="MFC4016090.1"/>
    <property type="molecule type" value="Genomic_DNA"/>
</dbReference>
<evidence type="ECO:0008006" key="3">
    <source>
        <dbReference type="Google" id="ProtNLM"/>
    </source>
</evidence>
<reference evidence="2" key="1">
    <citation type="journal article" date="2019" name="Int. J. Syst. Evol. Microbiol.">
        <title>The Global Catalogue of Microorganisms (GCM) 10K type strain sequencing project: providing services to taxonomists for standard genome sequencing and annotation.</title>
        <authorList>
            <consortium name="The Broad Institute Genomics Platform"/>
            <consortium name="The Broad Institute Genome Sequencing Center for Infectious Disease"/>
            <person name="Wu L."/>
            <person name="Ma J."/>
        </authorList>
    </citation>
    <scope>NUCLEOTIDE SEQUENCE [LARGE SCALE GENOMIC DNA]</scope>
    <source>
        <strain evidence="2">TBRC 1276</strain>
    </source>
</reference>
<sequence>MLEDGGMTLKPEEVLHGEQVRGGWTLPVILPEQFEAVQNLVNWVPGDYTMDHGLVQNTANFLAWESLGQLNFNLWRLGEAIRDTAVVLYRNYSNIGSLAYACGVNYDRAEGLFDSYSPTADRLIDRQDERPAGIFEKEPWVDEDVSRHDAPAVKFYLNSGNWIAMGERGALCFELATLFVDFQQTVEDRARQFSDAWPGRTSQYAHAYLRSTHADARVLAYACGKTGQALTWLSGMLQQYQAEFENTVKLGDLEIDDDLPDWIWPSGGGAHDRARDYLREVNRSIAVAYEMLPDELGSLSGGGVDSSPAVSWQQDGKLQDTYWRELEAELNMLG</sequence>
<proteinExistence type="predicted"/>
<keyword evidence="2" id="KW-1185">Reference proteome</keyword>
<dbReference type="Proteomes" id="UP001595851">
    <property type="component" value="Unassembled WGS sequence"/>
</dbReference>
<comment type="caution">
    <text evidence="1">The sequence shown here is derived from an EMBL/GenBank/DDBJ whole genome shotgun (WGS) entry which is preliminary data.</text>
</comment>
<evidence type="ECO:0000313" key="1">
    <source>
        <dbReference type="EMBL" id="MFC4016090.1"/>
    </source>
</evidence>
<organism evidence="1 2">
    <name type="scientific">Nonomuraea purpurea</name>
    <dbReference type="NCBI Taxonomy" id="1849276"/>
    <lineage>
        <taxon>Bacteria</taxon>
        <taxon>Bacillati</taxon>
        <taxon>Actinomycetota</taxon>
        <taxon>Actinomycetes</taxon>
        <taxon>Streptosporangiales</taxon>
        <taxon>Streptosporangiaceae</taxon>
        <taxon>Nonomuraea</taxon>
    </lineage>
</organism>
<dbReference type="RefSeq" id="WP_379535884.1">
    <property type="nucleotide sequence ID" value="NZ_JBHSBI010000056.1"/>
</dbReference>
<accession>A0ABV8GTQ3</accession>
<gene>
    <name evidence="1" type="ORF">ACFOY2_53390</name>
</gene>